<dbReference type="CDD" id="cd00086">
    <property type="entry name" value="homeodomain"/>
    <property type="match status" value="1"/>
</dbReference>
<evidence type="ECO:0000256" key="4">
    <source>
        <dbReference type="ARBA" id="ARBA00023155"/>
    </source>
</evidence>
<organism evidence="10 11">
    <name type="scientific">Lottia gigantea</name>
    <name type="common">Giant owl limpet</name>
    <dbReference type="NCBI Taxonomy" id="225164"/>
    <lineage>
        <taxon>Eukaryota</taxon>
        <taxon>Metazoa</taxon>
        <taxon>Spiralia</taxon>
        <taxon>Lophotrochozoa</taxon>
        <taxon>Mollusca</taxon>
        <taxon>Gastropoda</taxon>
        <taxon>Patellogastropoda</taxon>
        <taxon>Lottioidea</taxon>
        <taxon>Lottiidae</taxon>
        <taxon>Lottia</taxon>
    </lineage>
</organism>
<keyword evidence="11" id="KW-1185">Reference proteome</keyword>
<feature type="non-terminal residue" evidence="10">
    <location>
        <position position="59"/>
    </location>
</feature>
<comment type="similarity">
    <text evidence="6">Belongs to the Msh homeobox family.</text>
</comment>
<gene>
    <name evidence="10" type="ORF">LOTGIDRAFT_80572</name>
</gene>
<name>V4A086_LOTGI</name>
<dbReference type="InterPro" id="IPR050674">
    <property type="entry name" value="Msh_Homeobox_Regulators"/>
</dbReference>
<dbReference type="PROSITE" id="PS00027">
    <property type="entry name" value="HOMEOBOX_1"/>
    <property type="match status" value="1"/>
</dbReference>
<dbReference type="KEGG" id="lgi:LOTGIDRAFT_80572"/>
<dbReference type="PANTHER" id="PTHR24338">
    <property type="entry name" value="HOMEOBOX PROTEIN MSX"/>
    <property type="match status" value="1"/>
</dbReference>
<dbReference type="GO" id="GO:0048598">
    <property type="term" value="P:embryonic morphogenesis"/>
    <property type="evidence" value="ECO:0007669"/>
    <property type="project" value="TreeGrafter"/>
</dbReference>
<evidence type="ECO:0000256" key="3">
    <source>
        <dbReference type="ARBA" id="ARBA00023125"/>
    </source>
</evidence>
<evidence type="ECO:0000256" key="1">
    <source>
        <dbReference type="ARBA" id="ARBA00004123"/>
    </source>
</evidence>
<dbReference type="RefSeq" id="XP_009059114.1">
    <property type="nucleotide sequence ID" value="XM_009060866.1"/>
</dbReference>
<keyword evidence="2" id="KW-0217">Developmental protein</keyword>
<evidence type="ECO:0000313" key="10">
    <source>
        <dbReference type="EMBL" id="ESO90062.1"/>
    </source>
</evidence>
<keyword evidence="4 7" id="KW-0371">Homeobox</keyword>
<dbReference type="Pfam" id="PF00046">
    <property type="entry name" value="Homeodomain"/>
    <property type="match status" value="1"/>
</dbReference>
<accession>V4A086</accession>
<dbReference type="InterPro" id="IPR001356">
    <property type="entry name" value="HD"/>
</dbReference>
<reference evidence="10 11" key="1">
    <citation type="journal article" date="2013" name="Nature">
        <title>Insights into bilaterian evolution from three spiralian genomes.</title>
        <authorList>
            <person name="Simakov O."/>
            <person name="Marletaz F."/>
            <person name="Cho S.J."/>
            <person name="Edsinger-Gonzales E."/>
            <person name="Havlak P."/>
            <person name="Hellsten U."/>
            <person name="Kuo D.H."/>
            <person name="Larsson T."/>
            <person name="Lv J."/>
            <person name="Arendt D."/>
            <person name="Savage R."/>
            <person name="Osoegawa K."/>
            <person name="de Jong P."/>
            <person name="Grimwood J."/>
            <person name="Chapman J.A."/>
            <person name="Shapiro H."/>
            <person name="Aerts A."/>
            <person name="Otillar R.P."/>
            <person name="Terry A.Y."/>
            <person name="Boore J.L."/>
            <person name="Grigoriev I.V."/>
            <person name="Lindberg D.R."/>
            <person name="Seaver E.C."/>
            <person name="Weisblat D.A."/>
            <person name="Putnam N.H."/>
            <person name="Rokhsar D.S."/>
        </authorList>
    </citation>
    <scope>NUCLEOTIDE SEQUENCE [LARGE SCALE GENOMIC DNA]</scope>
</reference>
<dbReference type="GO" id="GO:0000977">
    <property type="term" value="F:RNA polymerase II transcription regulatory region sequence-specific DNA binding"/>
    <property type="evidence" value="ECO:0007669"/>
    <property type="project" value="TreeGrafter"/>
</dbReference>
<dbReference type="OMA" id="CDCTIDI"/>
<dbReference type="InterPro" id="IPR017970">
    <property type="entry name" value="Homeobox_CS"/>
</dbReference>
<evidence type="ECO:0000313" key="11">
    <source>
        <dbReference type="Proteomes" id="UP000030746"/>
    </source>
</evidence>
<dbReference type="GO" id="GO:0000981">
    <property type="term" value="F:DNA-binding transcription factor activity, RNA polymerase II-specific"/>
    <property type="evidence" value="ECO:0007669"/>
    <property type="project" value="InterPro"/>
</dbReference>
<dbReference type="CTD" id="20252474"/>
<dbReference type="OrthoDB" id="1867783at2759"/>
<evidence type="ECO:0000256" key="7">
    <source>
        <dbReference type="PROSITE-ProRule" id="PRU00108"/>
    </source>
</evidence>
<sequence>RNPRVPFSQHQVAVLEEKFRRTHYLSSMDVAELSANLNLSETRVKIWFQNRRARERRDR</sequence>
<feature type="non-terminal residue" evidence="10">
    <location>
        <position position="1"/>
    </location>
</feature>
<comment type="subcellular location">
    <subcellularLocation>
        <location evidence="1 7 8">Nucleus</location>
    </subcellularLocation>
</comment>
<evidence type="ECO:0000256" key="8">
    <source>
        <dbReference type="RuleBase" id="RU000682"/>
    </source>
</evidence>
<dbReference type="Gene3D" id="1.10.10.60">
    <property type="entry name" value="Homeodomain-like"/>
    <property type="match status" value="1"/>
</dbReference>
<dbReference type="EMBL" id="KB202481">
    <property type="protein sequence ID" value="ESO90062.1"/>
    <property type="molecule type" value="Genomic_DNA"/>
</dbReference>
<dbReference type="GeneID" id="20252474"/>
<evidence type="ECO:0000259" key="9">
    <source>
        <dbReference type="PROSITE" id="PS50071"/>
    </source>
</evidence>
<protein>
    <recommendedName>
        <fullName evidence="9">Homeobox domain-containing protein</fullName>
    </recommendedName>
</protein>
<keyword evidence="5 7" id="KW-0539">Nucleus</keyword>
<dbReference type="AlphaFoldDB" id="V4A086"/>
<feature type="DNA-binding region" description="Homeobox" evidence="7">
    <location>
        <begin position="3"/>
        <end position="59"/>
    </location>
</feature>
<keyword evidence="3 7" id="KW-0238">DNA-binding</keyword>
<dbReference type="InterPro" id="IPR009057">
    <property type="entry name" value="Homeodomain-like_sf"/>
</dbReference>
<dbReference type="PROSITE" id="PS50071">
    <property type="entry name" value="HOMEOBOX_2"/>
    <property type="match status" value="1"/>
</dbReference>
<proteinExistence type="inferred from homology"/>
<feature type="domain" description="Homeobox" evidence="9">
    <location>
        <begin position="1"/>
        <end position="58"/>
    </location>
</feature>
<dbReference type="HOGENOM" id="CLU_049543_10_0_1"/>
<dbReference type="SMART" id="SM00389">
    <property type="entry name" value="HOX"/>
    <property type="match status" value="1"/>
</dbReference>
<evidence type="ECO:0000256" key="2">
    <source>
        <dbReference type="ARBA" id="ARBA00022473"/>
    </source>
</evidence>
<evidence type="ECO:0000256" key="5">
    <source>
        <dbReference type="ARBA" id="ARBA00023242"/>
    </source>
</evidence>
<dbReference type="STRING" id="225164.V4A086"/>
<dbReference type="GO" id="GO:0005634">
    <property type="term" value="C:nucleus"/>
    <property type="evidence" value="ECO:0007669"/>
    <property type="project" value="UniProtKB-SubCell"/>
</dbReference>
<evidence type="ECO:0000256" key="6">
    <source>
        <dbReference type="ARBA" id="ARBA00038425"/>
    </source>
</evidence>
<dbReference type="Proteomes" id="UP000030746">
    <property type="component" value="Unassembled WGS sequence"/>
</dbReference>
<dbReference type="PANTHER" id="PTHR24338:SF0">
    <property type="entry name" value="MUSCLE SEGMENTATION HOMEOBOX"/>
    <property type="match status" value="1"/>
</dbReference>
<dbReference type="SUPFAM" id="SSF46689">
    <property type="entry name" value="Homeodomain-like"/>
    <property type="match status" value="1"/>
</dbReference>